<reference evidence="1 2" key="1">
    <citation type="submission" date="2018-06" db="EMBL/GenBank/DDBJ databases">
        <authorList>
            <consortium name="Pathogen Informatics"/>
            <person name="Doyle S."/>
        </authorList>
    </citation>
    <scope>NUCLEOTIDE SEQUENCE [LARGE SCALE GENOMIC DNA]</scope>
    <source>
        <strain evidence="1 2">NCTC13350</strain>
    </source>
</reference>
<protein>
    <submittedName>
        <fullName evidence="1">Uncharacterized protein</fullName>
    </submittedName>
</protein>
<evidence type="ECO:0000313" key="1">
    <source>
        <dbReference type="EMBL" id="SUB02702.1"/>
    </source>
</evidence>
<name>A0A378ZZS6_9HYPH</name>
<organism evidence="1 2">
    <name type="scientific">Pannonibacter phragmitetus</name>
    <dbReference type="NCBI Taxonomy" id="121719"/>
    <lineage>
        <taxon>Bacteria</taxon>
        <taxon>Pseudomonadati</taxon>
        <taxon>Pseudomonadota</taxon>
        <taxon>Alphaproteobacteria</taxon>
        <taxon>Hyphomicrobiales</taxon>
        <taxon>Stappiaceae</taxon>
        <taxon>Pannonibacter</taxon>
    </lineage>
</organism>
<proteinExistence type="predicted"/>
<dbReference type="AlphaFoldDB" id="A0A378ZZS6"/>
<gene>
    <name evidence="1" type="ORF">NCTC13350_03667</name>
</gene>
<dbReference type="Proteomes" id="UP000255000">
    <property type="component" value="Unassembled WGS sequence"/>
</dbReference>
<evidence type="ECO:0000313" key="2">
    <source>
        <dbReference type="Proteomes" id="UP000255000"/>
    </source>
</evidence>
<dbReference type="EMBL" id="UGSK01000001">
    <property type="protein sequence ID" value="SUB02702.1"/>
    <property type="molecule type" value="Genomic_DNA"/>
</dbReference>
<accession>A0A378ZZS6</accession>
<sequence>MVAVHRWIVREIKFLRSHAHVKCGPFEPASTGG</sequence>